<name>A0A8T0NHZ9_PANVG</name>
<evidence type="ECO:0000256" key="1">
    <source>
        <dbReference type="SAM" id="MobiDB-lite"/>
    </source>
</evidence>
<protein>
    <submittedName>
        <fullName evidence="2">Uncharacterized protein</fullName>
    </submittedName>
</protein>
<feature type="region of interest" description="Disordered" evidence="1">
    <location>
        <begin position="27"/>
        <end position="54"/>
    </location>
</feature>
<comment type="caution">
    <text evidence="2">The sequence shown here is derived from an EMBL/GenBank/DDBJ whole genome shotgun (WGS) entry which is preliminary data.</text>
</comment>
<proteinExistence type="predicted"/>
<dbReference type="EMBL" id="CM029053">
    <property type="protein sequence ID" value="KAG2548960.1"/>
    <property type="molecule type" value="Genomic_DNA"/>
</dbReference>
<dbReference type="Proteomes" id="UP000823388">
    <property type="component" value="Chromosome 9K"/>
</dbReference>
<evidence type="ECO:0000313" key="2">
    <source>
        <dbReference type="EMBL" id="KAG2548960.1"/>
    </source>
</evidence>
<reference evidence="2" key="1">
    <citation type="submission" date="2020-05" db="EMBL/GenBank/DDBJ databases">
        <title>WGS assembly of Panicum virgatum.</title>
        <authorList>
            <person name="Lovell J.T."/>
            <person name="Jenkins J."/>
            <person name="Shu S."/>
            <person name="Juenger T.E."/>
            <person name="Schmutz J."/>
        </authorList>
    </citation>
    <scope>NUCLEOTIDE SEQUENCE</scope>
    <source>
        <strain evidence="2">AP13</strain>
    </source>
</reference>
<sequence length="183" mass="19908">MASALGPRRRLGVGRRPVGVRLRCGGHHRRARTGNRSGREGNRGGGREIDWGAGNRWPSREIDRPFIDLAIWGEREREKKGERAHLELAEAATPPHVRRPRVHRPRRERDSSAPSASQARILCAVLSASATPPAGPQAAPAAGPQAPSRAEPISFCCCVLLLIVLFCDLYGVCCCPQSSKLVD</sequence>
<keyword evidence="3" id="KW-1185">Reference proteome</keyword>
<gene>
    <name evidence="2" type="ORF">PVAP13_9KG207426</name>
</gene>
<feature type="region of interest" description="Disordered" evidence="1">
    <location>
        <begin position="82"/>
        <end position="116"/>
    </location>
</feature>
<feature type="compositionally biased region" description="Basic and acidic residues" evidence="1">
    <location>
        <begin position="37"/>
        <end position="50"/>
    </location>
</feature>
<evidence type="ECO:0000313" key="3">
    <source>
        <dbReference type="Proteomes" id="UP000823388"/>
    </source>
</evidence>
<accession>A0A8T0NHZ9</accession>
<feature type="compositionally biased region" description="Basic residues" evidence="1">
    <location>
        <begin position="96"/>
        <end position="106"/>
    </location>
</feature>
<dbReference type="AlphaFoldDB" id="A0A8T0NHZ9"/>
<organism evidence="2 3">
    <name type="scientific">Panicum virgatum</name>
    <name type="common">Blackwell switchgrass</name>
    <dbReference type="NCBI Taxonomy" id="38727"/>
    <lineage>
        <taxon>Eukaryota</taxon>
        <taxon>Viridiplantae</taxon>
        <taxon>Streptophyta</taxon>
        <taxon>Embryophyta</taxon>
        <taxon>Tracheophyta</taxon>
        <taxon>Spermatophyta</taxon>
        <taxon>Magnoliopsida</taxon>
        <taxon>Liliopsida</taxon>
        <taxon>Poales</taxon>
        <taxon>Poaceae</taxon>
        <taxon>PACMAD clade</taxon>
        <taxon>Panicoideae</taxon>
        <taxon>Panicodae</taxon>
        <taxon>Paniceae</taxon>
        <taxon>Panicinae</taxon>
        <taxon>Panicum</taxon>
        <taxon>Panicum sect. Hiantes</taxon>
    </lineage>
</organism>